<organism evidence="6 7">
    <name type="scientific">Nocardioides vastitatis</name>
    <dbReference type="NCBI Taxonomy" id="2568655"/>
    <lineage>
        <taxon>Bacteria</taxon>
        <taxon>Bacillati</taxon>
        <taxon>Actinomycetota</taxon>
        <taxon>Actinomycetes</taxon>
        <taxon>Propionibacteriales</taxon>
        <taxon>Nocardioidaceae</taxon>
        <taxon>Nocardioides</taxon>
    </lineage>
</organism>
<dbReference type="Pfam" id="PF00440">
    <property type="entry name" value="TetR_N"/>
    <property type="match status" value="1"/>
</dbReference>
<dbReference type="SUPFAM" id="SSF46689">
    <property type="entry name" value="Homeodomain-like"/>
    <property type="match status" value="1"/>
</dbReference>
<evidence type="ECO:0000313" key="7">
    <source>
        <dbReference type="Proteomes" id="UP001596072"/>
    </source>
</evidence>
<evidence type="ECO:0000256" key="1">
    <source>
        <dbReference type="ARBA" id="ARBA00023015"/>
    </source>
</evidence>
<keyword evidence="7" id="KW-1185">Reference proteome</keyword>
<dbReference type="InterPro" id="IPR009057">
    <property type="entry name" value="Homeodomain-like_sf"/>
</dbReference>
<accession>A0ABW0ZAZ6</accession>
<feature type="DNA-binding region" description="H-T-H motif" evidence="4">
    <location>
        <begin position="29"/>
        <end position="48"/>
    </location>
</feature>
<evidence type="ECO:0000256" key="3">
    <source>
        <dbReference type="ARBA" id="ARBA00023163"/>
    </source>
</evidence>
<gene>
    <name evidence="6" type="ORF">ACFPQB_04545</name>
</gene>
<proteinExistence type="predicted"/>
<dbReference type="Gene3D" id="1.10.357.10">
    <property type="entry name" value="Tetracycline Repressor, domain 2"/>
    <property type="match status" value="1"/>
</dbReference>
<comment type="caution">
    <text evidence="6">The sequence shown here is derived from an EMBL/GenBank/DDBJ whole genome shotgun (WGS) entry which is preliminary data.</text>
</comment>
<keyword evidence="2 4" id="KW-0238">DNA-binding</keyword>
<evidence type="ECO:0000256" key="2">
    <source>
        <dbReference type="ARBA" id="ARBA00023125"/>
    </source>
</evidence>
<keyword evidence="1" id="KW-0805">Transcription regulation</keyword>
<dbReference type="PROSITE" id="PS50977">
    <property type="entry name" value="HTH_TETR_2"/>
    <property type="match status" value="1"/>
</dbReference>
<protein>
    <submittedName>
        <fullName evidence="6">TetR/AcrR family transcriptional regulator</fullName>
    </submittedName>
</protein>
<evidence type="ECO:0000259" key="5">
    <source>
        <dbReference type="PROSITE" id="PS50977"/>
    </source>
</evidence>
<dbReference type="EMBL" id="JBHSNS010000001">
    <property type="protein sequence ID" value="MFC5728174.1"/>
    <property type="molecule type" value="Genomic_DNA"/>
</dbReference>
<keyword evidence="3" id="KW-0804">Transcription</keyword>
<dbReference type="RefSeq" id="WP_168798385.1">
    <property type="nucleotide sequence ID" value="NZ_JBHSNS010000001.1"/>
</dbReference>
<feature type="domain" description="HTH tetR-type" evidence="5">
    <location>
        <begin position="6"/>
        <end position="66"/>
    </location>
</feature>
<dbReference type="Proteomes" id="UP001596072">
    <property type="component" value="Unassembled WGS sequence"/>
</dbReference>
<reference evidence="7" key="1">
    <citation type="journal article" date="2019" name="Int. J. Syst. Evol. Microbiol.">
        <title>The Global Catalogue of Microorganisms (GCM) 10K type strain sequencing project: providing services to taxonomists for standard genome sequencing and annotation.</title>
        <authorList>
            <consortium name="The Broad Institute Genomics Platform"/>
            <consortium name="The Broad Institute Genome Sequencing Center for Infectious Disease"/>
            <person name="Wu L."/>
            <person name="Ma J."/>
        </authorList>
    </citation>
    <scope>NUCLEOTIDE SEQUENCE [LARGE SCALE GENOMIC DNA]</scope>
    <source>
        <strain evidence="7">YIM 94188</strain>
    </source>
</reference>
<dbReference type="PANTHER" id="PTHR47506:SF1">
    <property type="entry name" value="HTH-TYPE TRANSCRIPTIONAL REGULATOR YJDC"/>
    <property type="match status" value="1"/>
</dbReference>
<evidence type="ECO:0000313" key="6">
    <source>
        <dbReference type="EMBL" id="MFC5728174.1"/>
    </source>
</evidence>
<evidence type="ECO:0000256" key="4">
    <source>
        <dbReference type="PROSITE-ProRule" id="PRU00335"/>
    </source>
</evidence>
<dbReference type="InterPro" id="IPR001647">
    <property type="entry name" value="HTH_TetR"/>
</dbReference>
<sequence>MGRPRSHDLDLLLDHARALWVDGGAAGLTIRRLSARSGVSNGAIYNAFGSRDNLLARVWAREADAFLAFQREAVEHAGRAGTAQDAVVAAALAPATYARTDEQAARLLLAVPIGDIVNADLGPTERSLIEGQRRLLWDLIVELAERLWGRSDRSAATLVTYCLVDLPGKLLLSAAGPTDPLAVHAVEQAVRGITGVRPPTP</sequence>
<name>A0ABW0ZAZ6_9ACTN</name>
<dbReference type="PANTHER" id="PTHR47506">
    <property type="entry name" value="TRANSCRIPTIONAL REGULATORY PROTEIN"/>
    <property type="match status" value="1"/>
</dbReference>